<feature type="region of interest" description="Disordered" evidence="6">
    <location>
        <begin position="188"/>
        <end position="247"/>
    </location>
</feature>
<protein>
    <recommendedName>
        <fullName evidence="7">ASD2 domain-containing protein</fullName>
    </recommendedName>
</protein>
<evidence type="ECO:0000256" key="2">
    <source>
        <dbReference type="ARBA" id="ARBA00006469"/>
    </source>
</evidence>
<evidence type="ECO:0000256" key="1">
    <source>
        <dbReference type="ARBA" id="ARBA00004245"/>
    </source>
</evidence>
<feature type="compositionally biased region" description="Low complexity" evidence="6">
    <location>
        <begin position="625"/>
        <end position="640"/>
    </location>
</feature>
<feature type="compositionally biased region" description="Low complexity" evidence="6">
    <location>
        <begin position="668"/>
        <end position="703"/>
    </location>
</feature>
<gene>
    <name evidence="8" type="ORF">SNE40_016042</name>
</gene>
<feature type="compositionally biased region" description="Low complexity" evidence="6">
    <location>
        <begin position="603"/>
        <end position="618"/>
    </location>
</feature>
<dbReference type="GO" id="GO:0007015">
    <property type="term" value="P:actin filament organization"/>
    <property type="evidence" value="ECO:0007669"/>
    <property type="project" value="TreeGrafter"/>
</dbReference>
<evidence type="ECO:0000256" key="4">
    <source>
        <dbReference type="ARBA" id="ARBA00023212"/>
    </source>
</evidence>
<feature type="compositionally biased region" description="Polar residues" evidence="6">
    <location>
        <begin position="704"/>
        <end position="718"/>
    </location>
</feature>
<keyword evidence="3" id="KW-0963">Cytoplasm</keyword>
<sequence length="1037" mass="115906">MSHCGYNGGVYPPTQKYSGMETNLVSSPTYQNLFTARRRPPPPPPLLSPDEKPPALPPRNYRKQPRLNVNNMQGTKKPSTEDQNVQDGNVAIDNSKIDFKSLMTQWESSPREDSYAADLRKQARRFSEQQQPLNSTTMAIMHSKTKINFSQSYKREPALAHQATPPHSSDQSFEDQNRVVSPICEQPTVMEEGNKENKAPSTPVKQGFEDDEMKTPPRVERSISDLPLPSPPVNYGESLEGNNSYLPPPPQNVLVIENADEADTFADDSYGAYKNKKSRAPGNYQRSASGSAVVRIENQEYSEDGLGYTEKKKLGQNSWNSESSLNGAVSQPKRPRDFPIDPPRNVPSFKVESSVRDVIKGTVQPLVAPVHRFPGALPNTISTNSSNYSAHNTHSVPNSNTSAQRFDSLPQNPDNSKSGLDKESVRNRVHNYESPTKSQTEANRSVTAWLTKNESIANSPVNLGLQPRNIHENLNIQRSKTFNQPPSPVRNFPSQEEIKKRSTFNSPTPYGAHPYQTSYSPLHTDKLPQKPTQSVTHNRPDDGNKISTEVENIQQARDNRGSSQNIGSMKVSENVTNNNISNYSDRVTQYKGEVSRNSATETSLRLNSSIPSSRSSGEISRDGSGDNYSVKSSVKSDISSQNKTKGVNTSDINKSQQDGNRSINSPTQSNSQSFVVSSNSAMRSSPHSNTSLSSPTNNNSPKTVQSNDSSLTKTTSGSVLPPGTICHGRQRSQEELDCDKKAKELAKELEEQDKKLSDVLIQDSNTKRMQYMNGLFNENVQPRKLSSDESVPVPKSTKDESSPNKNQTNLDNSSSLPALYFISPPKAVMEMQIRNDEEMTKDMTKDIINSSSGLVKQKEELMEKLFKKLDILRKEKEMLLQEITENDLLGEKVVEIVTERCPQQSEQDKFKCFIEDLEKIVRLLLNLSGQLARAENAVQSLASSTNPKVKKLTIDKCERLHNKHEEAKLLKEDIDKRCVLVSAMLEARLSSEEMEDYNYYIKMKSKLTIDCQELDDRIKLGEEQIQELKRSIPESKS</sequence>
<feature type="coiled-coil region" evidence="5">
    <location>
        <begin position="917"/>
        <end position="977"/>
    </location>
</feature>
<dbReference type="GO" id="GO:0051015">
    <property type="term" value="F:actin filament binding"/>
    <property type="evidence" value="ECO:0007669"/>
    <property type="project" value="InterPro"/>
</dbReference>
<dbReference type="Proteomes" id="UP001347796">
    <property type="component" value="Unassembled WGS sequence"/>
</dbReference>
<dbReference type="AlphaFoldDB" id="A0AAN8PM68"/>
<feature type="coiled-coil region" evidence="5">
    <location>
        <begin position="855"/>
        <end position="882"/>
    </location>
</feature>
<evidence type="ECO:0000259" key="7">
    <source>
        <dbReference type="PROSITE" id="PS51307"/>
    </source>
</evidence>
<dbReference type="GO" id="GO:0030864">
    <property type="term" value="C:cortical actin cytoskeleton"/>
    <property type="evidence" value="ECO:0007669"/>
    <property type="project" value="TreeGrafter"/>
</dbReference>
<dbReference type="GO" id="GO:0016324">
    <property type="term" value="C:apical plasma membrane"/>
    <property type="evidence" value="ECO:0007669"/>
    <property type="project" value="TreeGrafter"/>
</dbReference>
<keyword evidence="5" id="KW-0175">Coiled coil</keyword>
<feature type="compositionally biased region" description="Polar residues" evidence="6">
    <location>
        <begin position="15"/>
        <end position="34"/>
    </location>
</feature>
<feature type="compositionally biased region" description="Basic and acidic residues" evidence="6">
    <location>
        <begin position="213"/>
        <end position="223"/>
    </location>
</feature>
<evidence type="ECO:0000256" key="6">
    <source>
        <dbReference type="SAM" id="MobiDB-lite"/>
    </source>
</evidence>
<proteinExistence type="inferred from homology"/>
<keyword evidence="9" id="KW-1185">Reference proteome</keyword>
<dbReference type="PROSITE" id="PS51307">
    <property type="entry name" value="ASD2"/>
    <property type="match status" value="1"/>
</dbReference>
<evidence type="ECO:0000313" key="8">
    <source>
        <dbReference type="EMBL" id="KAK6172380.1"/>
    </source>
</evidence>
<feature type="compositionally biased region" description="Polar residues" evidence="6">
    <location>
        <begin position="803"/>
        <end position="816"/>
    </location>
</feature>
<dbReference type="Gene3D" id="6.10.250.3120">
    <property type="match status" value="1"/>
</dbReference>
<comment type="caution">
    <text evidence="8">The sequence shown here is derived from an EMBL/GenBank/DDBJ whole genome shotgun (WGS) entry which is preliminary data.</text>
</comment>
<name>A0AAN8PM68_PATCE</name>
<comment type="similarity">
    <text evidence="2">Belongs to the shroom family.</text>
</comment>
<feature type="region of interest" description="Disordered" evidence="6">
    <location>
        <begin position="157"/>
        <end position="176"/>
    </location>
</feature>
<dbReference type="EMBL" id="JAZGQO010000011">
    <property type="protein sequence ID" value="KAK6172380.1"/>
    <property type="molecule type" value="Genomic_DNA"/>
</dbReference>
<feature type="compositionally biased region" description="Polar residues" evidence="6">
    <location>
        <begin position="433"/>
        <end position="443"/>
    </location>
</feature>
<feature type="region of interest" description="Disordered" evidence="6">
    <location>
        <begin position="307"/>
        <end position="348"/>
    </location>
</feature>
<dbReference type="PANTHER" id="PTHR15012:SF32">
    <property type="entry name" value="PROTEIN SHROOM"/>
    <property type="match status" value="1"/>
</dbReference>
<accession>A0AAN8PM68</accession>
<dbReference type="Pfam" id="PF08687">
    <property type="entry name" value="ASD2"/>
    <property type="match status" value="1"/>
</dbReference>
<feature type="region of interest" description="Disordered" evidence="6">
    <location>
        <begin position="478"/>
        <end position="738"/>
    </location>
</feature>
<dbReference type="InterPro" id="IPR014799">
    <property type="entry name" value="ASD2_dom"/>
</dbReference>
<dbReference type="GO" id="GO:0005912">
    <property type="term" value="C:adherens junction"/>
    <property type="evidence" value="ECO:0007669"/>
    <property type="project" value="TreeGrafter"/>
</dbReference>
<feature type="domain" description="ASD2" evidence="7">
    <location>
        <begin position="743"/>
        <end position="1033"/>
    </location>
</feature>
<keyword evidence="4" id="KW-0206">Cytoskeleton</keyword>
<organism evidence="8 9">
    <name type="scientific">Patella caerulea</name>
    <name type="common">Rayed Mediterranean limpet</name>
    <dbReference type="NCBI Taxonomy" id="87958"/>
    <lineage>
        <taxon>Eukaryota</taxon>
        <taxon>Metazoa</taxon>
        <taxon>Spiralia</taxon>
        <taxon>Lophotrochozoa</taxon>
        <taxon>Mollusca</taxon>
        <taxon>Gastropoda</taxon>
        <taxon>Patellogastropoda</taxon>
        <taxon>Patelloidea</taxon>
        <taxon>Patellidae</taxon>
        <taxon>Patella</taxon>
    </lineage>
</organism>
<comment type="subcellular location">
    <subcellularLocation>
        <location evidence="1">Cytoplasm</location>
        <location evidence="1">Cytoskeleton</location>
    </subcellularLocation>
</comment>
<feature type="compositionally biased region" description="Polar residues" evidence="6">
    <location>
        <begin position="315"/>
        <end position="329"/>
    </location>
</feature>
<feature type="compositionally biased region" description="Polar residues" evidence="6">
    <location>
        <begin position="67"/>
        <end position="87"/>
    </location>
</feature>
<feature type="compositionally biased region" description="Polar residues" evidence="6">
    <location>
        <begin position="545"/>
        <end position="587"/>
    </location>
</feature>
<dbReference type="PANTHER" id="PTHR15012">
    <property type="entry name" value="APICAL PROTEIN/SHROOM-RELATED"/>
    <property type="match status" value="1"/>
</dbReference>
<feature type="compositionally biased region" description="Polar residues" evidence="6">
    <location>
        <begin position="641"/>
        <end position="667"/>
    </location>
</feature>
<evidence type="ECO:0000256" key="5">
    <source>
        <dbReference type="SAM" id="Coils"/>
    </source>
</evidence>
<evidence type="ECO:0000256" key="3">
    <source>
        <dbReference type="ARBA" id="ARBA00022490"/>
    </source>
</evidence>
<feature type="region of interest" description="Disordered" evidence="6">
    <location>
        <begin position="777"/>
        <end position="816"/>
    </location>
</feature>
<feature type="region of interest" description="Disordered" evidence="6">
    <location>
        <begin position="1"/>
        <end position="88"/>
    </location>
</feature>
<reference evidence="8 9" key="1">
    <citation type="submission" date="2024-01" db="EMBL/GenBank/DDBJ databases">
        <title>The genome of the rayed Mediterranean limpet Patella caerulea (Linnaeus, 1758).</title>
        <authorList>
            <person name="Anh-Thu Weber A."/>
            <person name="Halstead-Nussloch G."/>
        </authorList>
    </citation>
    <scope>NUCLEOTIDE SEQUENCE [LARGE SCALE GENOMIC DNA]</scope>
    <source>
        <strain evidence="8">AATW-2023a</strain>
        <tissue evidence="8">Whole specimen</tissue>
    </source>
</reference>
<feature type="compositionally biased region" description="Polar residues" evidence="6">
    <location>
        <begin position="384"/>
        <end position="418"/>
    </location>
</feature>
<feature type="region of interest" description="Disordered" evidence="6">
    <location>
        <begin position="384"/>
        <end position="443"/>
    </location>
</feature>
<dbReference type="GO" id="GO:0043296">
    <property type="term" value="C:apical junction complex"/>
    <property type="evidence" value="ECO:0007669"/>
    <property type="project" value="TreeGrafter"/>
</dbReference>
<dbReference type="InterPro" id="IPR027685">
    <property type="entry name" value="Shroom_fam"/>
</dbReference>
<evidence type="ECO:0000313" key="9">
    <source>
        <dbReference type="Proteomes" id="UP001347796"/>
    </source>
</evidence>